<dbReference type="Proteomes" id="UP000311382">
    <property type="component" value="Unassembled WGS sequence"/>
</dbReference>
<reference evidence="2 3" key="1">
    <citation type="submission" date="2019-03" db="EMBL/GenBank/DDBJ databases">
        <title>Rhodosporidium diobovatum UCD-FST 08-225 genome sequencing, assembly, and annotation.</title>
        <authorList>
            <person name="Fakankun I.U."/>
            <person name="Fristensky B."/>
            <person name="Levin D.B."/>
        </authorList>
    </citation>
    <scope>NUCLEOTIDE SEQUENCE [LARGE SCALE GENOMIC DNA]</scope>
    <source>
        <strain evidence="2 3">UCD-FST 08-225</strain>
    </source>
</reference>
<organism evidence="2 3">
    <name type="scientific">Rhodotorula diobovata</name>
    <dbReference type="NCBI Taxonomy" id="5288"/>
    <lineage>
        <taxon>Eukaryota</taxon>
        <taxon>Fungi</taxon>
        <taxon>Dikarya</taxon>
        <taxon>Basidiomycota</taxon>
        <taxon>Pucciniomycotina</taxon>
        <taxon>Microbotryomycetes</taxon>
        <taxon>Sporidiobolales</taxon>
        <taxon>Sporidiobolaceae</taxon>
        <taxon>Rhodotorula</taxon>
    </lineage>
</organism>
<sequence>MRPVCLQLIGAAFLPMCMRSPLVGTQVDTSAETAPRFCEGDDQFVPRLDPSVVVEVPHLHPKFGPLTSSPLLSSPLLLTNLAHNGHLLWILPLRTVQDHCQRPQGRQCVPVPLHLESSVISGKECGGRGGT</sequence>
<evidence type="ECO:0000313" key="2">
    <source>
        <dbReference type="EMBL" id="TNY22378.1"/>
    </source>
</evidence>
<evidence type="ECO:0000313" key="3">
    <source>
        <dbReference type="Proteomes" id="UP000311382"/>
    </source>
</evidence>
<comment type="caution">
    <text evidence="2">The sequence shown here is derived from an EMBL/GenBank/DDBJ whole genome shotgun (WGS) entry which is preliminary data.</text>
</comment>
<dbReference type="AlphaFoldDB" id="A0A5C5FZX3"/>
<feature type="signal peptide" evidence="1">
    <location>
        <begin position="1"/>
        <end position="19"/>
    </location>
</feature>
<proteinExistence type="predicted"/>
<keyword evidence="1" id="KW-0732">Signal</keyword>
<dbReference type="EMBL" id="SOZI01000026">
    <property type="protein sequence ID" value="TNY22378.1"/>
    <property type="molecule type" value="Genomic_DNA"/>
</dbReference>
<evidence type="ECO:0000256" key="1">
    <source>
        <dbReference type="SAM" id="SignalP"/>
    </source>
</evidence>
<evidence type="ECO:0008006" key="4">
    <source>
        <dbReference type="Google" id="ProtNLM"/>
    </source>
</evidence>
<protein>
    <recommendedName>
        <fullName evidence="4">Secreted protein</fullName>
    </recommendedName>
</protein>
<gene>
    <name evidence="2" type="ORF">DMC30DRAFT_148760</name>
</gene>
<name>A0A5C5FZX3_9BASI</name>
<feature type="chain" id="PRO_5022838305" description="Secreted protein" evidence="1">
    <location>
        <begin position="20"/>
        <end position="131"/>
    </location>
</feature>
<accession>A0A5C5FZX3</accession>
<keyword evidence="3" id="KW-1185">Reference proteome</keyword>